<dbReference type="PROSITE" id="PS50983">
    <property type="entry name" value="FE_B12_PBP"/>
    <property type="match status" value="1"/>
</dbReference>
<dbReference type="RefSeq" id="WP_233479168.1">
    <property type="nucleotide sequence ID" value="NZ_CP013970.1"/>
</dbReference>
<dbReference type="Gene3D" id="3.40.50.1980">
    <property type="entry name" value="Nitrogenase molybdenum iron protein domain"/>
    <property type="match status" value="2"/>
</dbReference>
<comment type="similarity">
    <text evidence="2">Belongs to the bacterial solute-binding protein 8 family.</text>
</comment>
<evidence type="ECO:0000259" key="7">
    <source>
        <dbReference type="PROSITE" id="PS50983"/>
    </source>
</evidence>
<reference evidence="9" key="1">
    <citation type="submission" date="2016-01" db="EMBL/GenBank/DDBJ databases">
        <authorList>
            <person name="Shapiro L."/>
        </authorList>
    </citation>
    <scope>NUCLEOTIDE SEQUENCE [LARGE SCALE GENOMIC DNA]</scope>
    <source>
        <strain evidence="9">MDcuke</strain>
    </source>
</reference>
<keyword evidence="3" id="KW-0813">Transport</keyword>
<evidence type="ECO:0000256" key="6">
    <source>
        <dbReference type="SAM" id="SignalP"/>
    </source>
</evidence>
<evidence type="ECO:0000256" key="3">
    <source>
        <dbReference type="ARBA" id="ARBA00022448"/>
    </source>
</evidence>
<dbReference type="PRINTS" id="PR01715">
    <property type="entry name" value="FERRIBNDNGPP"/>
</dbReference>
<organism evidence="8 9">
    <name type="scientific">Erwinia tracheiphila</name>
    <dbReference type="NCBI Taxonomy" id="65700"/>
    <lineage>
        <taxon>Bacteria</taxon>
        <taxon>Pseudomonadati</taxon>
        <taxon>Pseudomonadota</taxon>
        <taxon>Gammaproteobacteria</taxon>
        <taxon>Enterobacterales</taxon>
        <taxon>Erwiniaceae</taxon>
        <taxon>Erwinia</taxon>
    </lineage>
</organism>
<dbReference type="SUPFAM" id="SSF53807">
    <property type="entry name" value="Helical backbone' metal receptor"/>
    <property type="match status" value="1"/>
</dbReference>
<sequence>MPDYFRRRLLMALALSPLLPALPGRAAPAVDVQRIVSLEWLPVELLMALGVTPMGVADLFQYRLWVGEPALPPSTVEIGLRTEPNLELLSQMKPSLLLWSAGYGPSPDKLRRIAPGMGFAFNDASGKPLTLARQSLIQLAERIGRVPQANQHLADFDVFMAAAKKRFAARVQRPLLLMSILDPRHALVFGKSSLFLEVMKQLGIENAWQGETNFWGSAIVGLERLATLRGVDAVCFDHGDDTLVAQVMATPLWQAMPFVRENRLRCVPQVWFYGATLSAMRFCRLIDGVLETA</sequence>
<name>A0A345CYE1_9GAMM</name>
<evidence type="ECO:0000256" key="4">
    <source>
        <dbReference type="ARBA" id="ARBA00022496"/>
    </source>
</evidence>
<dbReference type="PANTHER" id="PTHR30532">
    <property type="entry name" value="IRON III DICITRATE-BINDING PERIPLASMIC PROTEIN"/>
    <property type="match status" value="1"/>
</dbReference>
<dbReference type="GO" id="GO:0030288">
    <property type="term" value="C:outer membrane-bounded periplasmic space"/>
    <property type="evidence" value="ECO:0007669"/>
    <property type="project" value="TreeGrafter"/>
</dbReference>
<evidence type="ECO:0000256" key="1">
    <source>
        <dbReference type="ARBA" id="ARBA00004196"/>
    </source>
</evidence>
<dbReference type="InterPro" id="IPR051313">
    <property type="entry name" value="Bact_iron-sidero_bind"/>
</dbReference>
<evidence type="ECO:0000313" key="9">
    <source>
        <dbReference type="Proteomes" id="UP000264980"/>
    </source>
</evidence>
<feature type="domain" description="Fe/B12 periplasmic-binding" evidence="7">
    <location>
        <begin position="34"/>
        <end position="293"/>
    </location>
</feature>
<keyword evidence="4" id="KW-0408">Iron</keyword>
<dbReference type="InterPro" id="IPR002491">
    <property type="entry name" value="ABC_transptr_periplasmic_BD"/>
</dbReference>
<dbReference type="Proteomes" id="UP000264980">
    <property type="component" value="Chromosome"/>
</dbReference>
<proteinExistence type="inferred from homology"/>
<comment type="subcellular location">
    <subcellularLocation>
        <location evidence="1">Cell envelope</location>
    </subcellularLocation>
</comment>
<evidence type="ECO:0000256" key="2">
    <source>
        <dbReference type="ARBA" id="ARBA00008814"/>
    </source>
</evidence>
<dbReference type="GO" id="GO:1901678">
    <property type="term" value="P:iron coordination entity transport"/>
    <property type="evidence" value="ECO:0007669"/>
    <property type="project" value="UniProtKB-ARBA"/>
</dbReference>
<feature type="signal peptide" evidence="6">
    <location>
        <begin position="1"/>
        <end position="26"/>
    </location>
</feature>
<protein>
    <submittedName>
        <fullName evidence="8">Fe(3+)-hydroxamate ABC transporter substrate-binding protein FhuD</fullName>
    </submittedName>
</protein>
<feature type="chain" id="PRO_5016691939" evidence="6">
    <location>
        <begin position="27"/>
        <end position="293"/>
    </location>
</feature>
<dbReference type="EMBL" id="CP013970">
    <property type="protein sequence ID" value="AXF78458.1"/>
    <property type="molecule type" value="Genomic_DNA"/>
</dbReference>
<evidence type="ECO:0000313" key="8">
    <source>
        <dbReference type="EMBL" id="AXF78458.1"/>
    </source>
</evidence>
<dbReference type="PANTHER" id="PTHR30532:SF1">
    <property type="entry name" value="IRON(3+)-HYDROXAMATE-BINDING PROTEIN FHUD"/>
    <property type="match status" value="1"/>
</dbReference>
<dbReference type="AlphaFoldDB" id="A0A345CYE1"/>
<dbReference type="CDD" id="cd01146">
    <property type="entry name" value="FhuD"/>
    <property type="match status" value="1"/>
</dbReference>
<keyword evidence="5 6" id="KW-0732">Signal</keyword>
<evidence type="ECO:0000256" key="5">
    <source>
        <dbReference type="ARBA" id="ARBA00022729"/>
    </source>
</evidence>
<keyword evidence="4" id="KW-0410">Iron transport</keyword>
<keyword evidence="4" id="KW-0406">Ion transport</keyword>
<dbReference type="NCBIfam" id="NF007864">
    <property type="entry name" value="PRK10576.1"/>
    <property type="match status" value="1"/>
</dbReference>
<accession>A0A345CYE1</accession>
<gene>
    <name evidence="8" type="ORF">AV903_24605</name>
</gene>
<dbReference type="Pfam" id="PF01497">
    <property type="entry name" value="Peripla_BP_2"/>
    <property type="match status" value="1"/>
</dbReference>